<dbReference type="InterPro" id="IPR045196">
    <property type="entry name" value="IF2/IF5"/>
</dbReference>
<gene>
    <name evidence="6" type="ORF">SPSC_05792</name>
</gene>
<dbReference type="Gene3D" id="3.30.30.170">
    <property type="match status" value="1"/>
</dbReference>
<feature type="region of interest" description="Disordered" evidence="4">
    <location>
        <begin position="123"/>
        <end position="151"/>
    </location>
</feature>
<dbReference type="GO" id="GO:0003729">
    <property type="term" value="F:mRNA binding"/>
    <property type="evidence" value="ECO:0007669"/>
    <property type="project" value="TreeGrafter"/>
</dbReference>
<dbReference type="Pfam" id="PF01873">
    <property type="entry name" value="eIF-5_eIF-2B"/>
    <property type="match status" value="1"/>
</dbReference>
<dbReference type="GO" id="GO:0001731">
    <property type="term" value="P:formation of translation preinitiation complex"/>
    <property type="evidence" value="ECO:0007669"/>
    <property type="project" value="TreeGrafter"/>
</dbReference>
<feature type="compositionally biased region" description="Acidic residues" evidence="4">
    <location>
        <begin position="43"/>
        <end position="55"/>
    </location>
</feature>
<name>A0A127ZHL0_9BASI</name>
<evidence type="ECO:0000256" key="2">
    <source>
        <dbReference type="ARBA" id="ARBA00022540"/>
    </source>
</evidence>
<feature type="compositionally biased region" description="Low complexity" evidence="4">
    <location>
        <begin position="56"/>
        <end position="65"/>
    </location>
</feature>
<protein>
    <submittedName>
        <fullName evidence="6">Probable SUI3-translation initiation factor eIF2 beta subunit</fullName>
    </submittedName>
</protein>
<dbReference type="PANTHER" id="PTHR23001:SF3">
    <property type="entry name" value="EUKARYOTIC TRANSLATION INITIATION FACTOR 2 SUBUNIT 2"/>
    <property type="match status" value="1"/>
</dbReference>
<comment type="similarity">
    <text evidence="1">Belongs to the eIF-2-beta/eIF-5 family.</text>
</comment>
<reference evidence="6" key="1">
    <citation type="submission" date="2014-06" db="EMBL/GenBank/DDBJ databases">
        <authorList>
            <person name="Ju J."/>
            <person name="Zhang J."/>
        </authorList>
    </citation>
    <scope>NUCLEOTIDE SEQUENCE</scope>
    <source>
        <strain evidence="6">SscI8</strain>
    </source>
</reference>
<dbReference type="InterPro" id="IPR016190">
    <property type="entry name" value="Transl_init_fac_IF2/IF5_Zn-bd"/>
</dbReference>
<dbReference type="SMART" id="SM00653">
    <property type="entry name" value="eIF2B_5"/>
    <property type="match status" value="1"/>
</dbReference>
<dbReference type="FunFam" id="3.30.30.170:FF:000001">
    <property type="entry name" value="Eukaryotic translation initiation factor 2 subunit"/>
    <property type="match status" value="1"/>
</dbReference>
<evidence type="ECO:0000259" key="5">
    <source>
        <dbReference type="SMART" id="SM00653"/>
    </source>
</evidence>
<dbReference type="GO" id="GO:0031369">
    <property type="term" value="F:translation initiation factor binding"/>
    <property type="evidence" value="ECO:0007669"/>
    <property type="project" value="TreeGrafter"/>
</dbReference>
<dbReference type="AlphaFoldDB" id="A0A127ZHL0"/>
<dbReference type="SUPFAM" id="SSF100966">
    <property type="entry name" value="Translation initiation factor 2 beta, aIF2beta, N-terminal domain"/>
    <property type="match status" value="1"/>
</dbReference>
<feature type="region of interest" description="Disordered" evidence="4">
    <location>
        <begin position="1"/>
        <end position="92"/>
    </location>
</feature>
<evidence type="ECO:0000256" key="1">
    <source>
        <dbReference type="ARBA" id="ARBA00010397"/>
    </source>
</evidence>
<dbReference type="SUPFAM" id="SSF75689">
    <property type="entry name" value="Zinc-binding domain of translation initiation factor 2 beta"/>
    <property type="match status" value="1"/>
</dbReference>
<organism evidence="6">
    <name type="scientific">Sporisorium scitamineum</name>
    <dbReference type="NCBI Taxonomy" id="49012"/>
    <lineage>
        <taxon>Eukaryota</taxon>
        <taxon>Fungi</taxon>
        <taxon>Dikarya</taxon>
        <taxon>Basidiomycota</taxon>
        <taxon>Ustilaginomycotina</taxon>
        <taxon>Ustilaginomycetes</taxon>
        <taxon>Ustilaginales</taxon>
        <taxon>Ustilaginaceae</taxon>
        <taxon>Sporisorium</taxon>
    </lineage>
</organism>
<dbReference type="PANTHER" id="PTHR23001">
    <property type="entry name" value="EUKARYOTIC TRANSLATION INITIATION FACTOR"/>
    <property type="match status" value="1"/>
</dbReference>
<dbReference type="InterPro" id="IPR002735">
    <property type="entry name" value="Transl_init_fac_IF2/IF5_dom"/>
</dbReference>
<dbReference type="GO" id="GO:0005850">
    <property type="term" value="C:eukaryotic translation initiation factor 2 complex"/>
    <property type="evidence" value="ECO:0007669"/>
    <property type="project" value="TreeGrafter"/>
</dbReference>
<keyword evidence="2 6" id="KW-0396">Initiation factor</keyword>
<proteinExistence type="inferred from homology"/>
<dbReference type="EMBL" id="LK056691">
    <property type="protein sequence ID" value="CDU25621.1"/>
    <property type="molecule type" value="Genomic_DNA"/>
</dbReference>
<evidence type="ECO:0000256" key="3">
    <source>
        <dbReference type="ARBA" id="ARBA00022917"/>
    </source>
</evidence>
<evidence type="ECO:0000256" key="4">
    <source>
        <dbReference type="SAM" id="MobiDB-lite"/>
    </source>
</evidence>
<dbReference type="GO" id="GO:0003743">
    <property type="term" value="F:translation initiation factor activity"/>
    <property type="evidence" value="ECO:0007669"/>
    <property type="project" value="UniProtKB-KW"/>
</dbReference>
<evidence type="ECO:0000313" key="6">
    <source>
        <dbReference type="EMBL" id="CDU25621.1"/>
    </source>
</evidence>
<dbReference type="InterPro" id="IPR016189">
    <property type="entry name" value="Transl_init_fac_IF2/IF5_N"/>
</dbReference>
<sequence length="320" mass="35207">MSDADTLQNAASAAAPAEQQNDSADLFGGMKKKKKDKKKLDLDLDLDQDTADADADANANADAPAEQSNQAAAEDDELNFGELKKKKKSKKKVALDLDAFEKEIGEADDKEDDAEPATNDAYADADDEELGDNPFAQDAADDAEAPKDNSIEAWQGTDRDYTYQELLGRVFKTLRAQNPALSGDKKKFTMVPPQVARDGSKKTVFANVVDICKRMHRNPDHVIQFLFAELGTIGSVDGSQRLVIRGRFQPKQIENVLRRYITEYVICKTCKRPETKLTKENRIFFVTCEKCGSQRSVSAIKSGFQAQTGKRSKTRAAAGA</sequence>
<feature type="domain" description="Translation initiation factor IF2/IF5" evidence="5">
    <location>
        <begin position="185"/>
        <end position="294"/>
    </location>
</feature>
<dbReference type="OrthoDB" id="10255414at2759"/>
<keyword evidence="3" id="KW-0648">Protein biosynthesis</keyword>
<accession>A0A127ZHL0</accession>